<gene>
    <name evidence="2" type="ORF">GCM10011390_32690</name>
</gene>
<feature type="transmembrane region" description="Helical" evidence="1">
    <location>
        <begin position="70"/>
        <end position="90"/>
    </location>
</feature>
<feature type="transmembrane region" description="Helical" evidence="1">
    <location>
        <begin position="96"/>
        <end position="116"/>
    </location>
</feature>
<accession>A0A916ZRQ7</accession>
<feature type="transmembrane region" description="Helical" evidence="1">
    <location>
        <begin position="38"/>
        <end position="58"/>
    </location>
</feature>
<evidence type="ECO:0000313" key="2">
    <source>
        <dbReference type="EMBL" id="GGE11109.1"/>
    </source>
</evidence>
<keyword evidence="3" id="KW-1185">Reference proteome</keyword>
<keyword evidence="1" id="KW-1133">Transmembrane helix</keyword>
<dbReference type="AlphaFoldDB" id="A0A916ZRQ7"/>
<dbReference type="RefSeq" id="WP_188910356.1">
    <property type="nucleotide sequence ID" value="NZ_BMIQ01000005.1"/>
</dbReference>
<reference evidence="2" key="1">
    <citation type="journal article" date="2014" name="Int. J. Syst. Evol. Microbiol.">
        <title>Complete genome sequence of Corynebacterium casei LMG S-19264T (=DSM 44701T), isolated from a smear-ripened cheese.</title>
        <authorList>
            <consortium name="US DOE Joint Genome Institute (JGI-PGF)"/>
            <person name="Walter F."/>
            <person name="Albersmeier A."/>
            <person name="Kalinowski J."/>
            <person name="Ruckert C."/>
        </authorList>
    </citation>
    <scope>NUCLEOTIDE SEQUENCE</scope>
    <source>
        <strain evidence="2">CGMCC 1.15367</strain>
    </source>
</reference>
<evidence type="ECO:0000256" key="1">
    <source>
        <dbReference type="SAM" id="Phobius"/>
    </source>
</evidence>
<organism evidence="2 3">
    <name type="scientific">Aureimonas endophytica</name>
    <dbReference type="NCBI Taxonomy" id="2027858"/>
    <lineage>
        <taxon>Bacteria</taxon>
        <taxon>Pseudomonadati</taxon>
        <taxon>Pseudomonadota</taxon>
        <taxon>Alphaproteobacteria</taxon>
        <taxon>Hyphomicrobiales</taxon>
        <taxon>Aurantimonadaceae</taxon>
        <taxon>Aureimonas</taxon>
    </lineage>
</organism>
<dbReference type="Proteomes" id="UP000644699">
    <property type="component" value="Unassembled WGS sequence"/>
</dbReference>
<keyword evidence="1" id="KW-0472">Membrane</keyword>
<sequence>MLSSILMGLVAGARSILPLATVAVLARRRELPNDGPLAGWLAQGPVVAATSALALGELLGDKLRSAPDRIVLPGLLARVASGAIAGAALARPRAAPGAALLGAGVAVGAAYASFALRRRAMRRGGQRPTGAAEDLAVLLAALAVAAGARRRAGDHSS</sequence>
<keyword evidence="1" id="KW-0812">Transmembrane</keyword>
<evidence type="ECO:0000313" key="3">
    <source>
        <dbReference type="Proteomes" id="UP000644699"/>
    </source>
</evidence>
<comment type="caution">
    <text evidence="2">The sequence shown here is derived from an EMBL/GenBank/DDBJ whole genome shotgun (WGS) entry which is preliminary data.</text>
</comment>
<dbReference type="EMBL" id="BMIQ01000005">
    <property type="protein sequence ID" value="GGE11109.1"/>
    <property type="molecule type" value="Genomic_DNA"/>
</dbReference>
<name>A0A916ZRQ7_9HYPH</name>
<proteinExistence type="predicted"/>
<reference evidence="2" key="2">
    <citation type="submission" date="2020-09" db="EMBL/GenBank/DDBJ databases">
        <authorList>
            <person name="Sun Q."/>
            <person name="Zhou Y."/>
        </authorList>
    </citation>
    <scope>NUCLEOTIDE SEQUENCE</scope>
    <source>
        <strain evidence="2">CGMCC 1.15367</strain>
    </source>
</reference>
<protein>
    <submittedName>
        <fullName evidence="2">DUF4126 domain-containing protein</fullName>
    </submittedName>
</protein>